<evidence type="ECO:0000256" key="9">
    <source>
        <dbReference type="PIRSR" id="PIRSR500134-2"/>
    </source>
</evidence>
<feature type="binding site" evidence="10">
    <location>
        <position position="155"/>
    </location>
    <ligand>
        <name>NAD(+)</name>
        <dbReference type="ChEBI" id="CHEBI:57540"/>
    </ligand>
</feature>
<dbReference type="Pfam" id="PF03720">
    <property type="entry name" value="UDPG_MGDP_dh_C"/>
    <property type="match status" value="1"/>
</dbReference>
<dbReference type="PANTHER" id="PTHR43750">
    <property type="entry name" value="UDP-GLUCOSE 6-DEHYDROGENASE TUAD"/>
    <property type="match status" value="1"/>
</dbReference>
<feature type="binding site" evidence="9">
    <location>
        <position position="204"/>
    </location>
    <ligand>
        <name>substrate</name>
    </ligand>
</feature>
<dbReference type="Pfam" id="PF03721">
    <property type="entry name" value="UDPG_MGDP_dh_N"/>
    <property type="match status" value="1"/>
</dbReference>
<protein>
    <recommendedName>
        <fullName evidence="3 7">UDP-glucose 6-dehydrogenase</fullName>
        <ecNumber evidence="3 7">1.1.1.22</ecNumber>
    </recommendedName>
</protein>
<name>A0A1F4VK00_UNCKA</name>
<comment type="caution">
    <text evidence="12">The sequence shown here is derived from an EMBL/GenBank/DDBJ whole genome shotgun (WGS) entry which is preliminary data.</text>
</comment>
<evidence type="ECO:0000256" key="1">
    <source>
        <dbReference type="ARBA" id="ARBA00004701"/>
    </source>
</evidence>
<feature type="active site" description="Nucleophile" evidence="8">
    <location>
        <position position="260"/>
    </location>
</feature>
<proteinExistence type="inferred from homology"/>
<evidence type="ECO:0000256" key="10">
    <source>
        <dbReference type="PIRSR" id="PIRSR500134-3"/>
    </source>
</evidence>
<dbReference type="SUPFAM" id="SSF52413">
    <property type="entry name" value="UDP-glucose/GDP-mannose dehydrogenase C-terminal domain"/>
    <property type="match status" value="1"/>
</dbReference>
<comment type="catalytic activity">
    <reaction evidence="6 7">
        <text>UDP-alpha-D-glucose + 2 NAD(+) + H2O = UDP-alpha-D-glucuronate + 2 NADH + 3 H(+)</text>
        <dbReference type="Rhea" id="RHEA:23596"/>
        <dbReference type="ChEBI" id="CHEBI:15377"/>
        <dbReference type="ChEBI" id="CHEBI:15378"/>
        <dbReference type="ChEBI" id="CHEBI:57540"/>
        <dbReference type="ChEBI" id="CHEBI:57945"/>
        <dbReference type="ChEBI" id="CHEBI:58052"/>
        <dbReference type="ChEBI" id="CHEBI:58885"/>
        <dbReference type="EC" id="1.1.1.22"/>
    </reaction>
</comment>
<dbReference type="Proteomes" id="UP000177763">
    <property type="component" value="Unassembled WGS sequence"/>
</dbReference>
<dbReference type="SUPFAM" id="SSF51735">
    <property type="entry name" value="NAD(P)-binding Rossmann-fold domains"/>
    <property type="match status" value="1"/>
</dbReference>
<feature type="binding site" evidence="10">
    <location>
        <position position="30"/>
    </location>
    <ligand>
        <name>NAD(+)</name>
        <dbReference type="ChEBI" id="CHEBI:57540"/>
    </ligand>
</feature>
<evidence type="ECO:0000256" key="7">
    <source>
        <dbReference type="PIRNR" id="PIRNR000124"/>
    </source>
</evidence>
<dbReference type="EMBL" id="MEVN01000008">
    <property type="protein sequence ID" value="OGC57646.1"/>
    <property type="molecule type" value="Genomic_DNA"/>
</dbReference>
<dbReference type="InterPro" id="IPR014027">
    <property type="entry name" value="UDP-Glc/GDP-Man_DH_C"/>
</dbReference>
<dbReference type="GO" id="GO:0000271">
    <property type="term" value="P:polysaccharide biosynthetic process"/>
    <property type="evidence" value="ECO:0007669"/>
    <property type="project" value="InterPro"/>
</dbReference>
<feature type="binding site" evidence="10">
    <location>
        <position position="263"/>
    </location>
    <ligand>
        <name>NAD(+)</name>
        <dbReference type="ChEBI" id="CHEBI:57540"/>
    </ligand>
</feature>
<keyword evidence="5 7" id="KW-0520">NAD</keyword>
<evidence type="ECO:0000256" key="5">
    <source>
        <dbReference type="ARBA" id="ARBA00023027"/>
    </source>
</evidence>
<dbReference type="PANTHER" id="PTHR43750:SF3">
    <property type="entry name" value="UDP-GLUCOSE 6-DEHYDROGENASE TUAD"/>
    <property type="match status" value="1"/>
</dbReference>
<dbReference type="InterPro" id="IPR008927">
    <property type="entry name" value="6-PGluconate_DH-like_C_sf"/>
</dbReference>
<dbReference type="InterPro" id="IPR017476">
    <property type="entry name" value="UDP-Glc/GDP-Man"/>
</dbReference>
<dbReference type="Pfam" id="PF00984">
    <property type="entry name" value="UDPG_MGDP_dh"/>
    <property type="match status" value="1"/>
</dbReference>
<dbReference type="PIRSF" id="PIRSF500134">
    <property type="entry name" value="UDPglc_DH_bac"/>
    <property type="match status" value="1"/>
</dbReference>
<evidence type="ECO:0000256" key="2">
    <source>
        <dbReference type="ARBA" id="ARBA00006601"/>
    </source>
</evidence>
<comment type="similarity">
    <text evidence="2 7">Belongs to the UDP-glucose/GDP-mannose dehydrogenase family.</text>
</comment>
<comment type="pathway">
    <text evidence="1">Nucleotide-sugar biosynthesis; UDP-alpha-D-glucuronate biosynthesis; UDP-alpha-D-glucuronate from UDP-alpha-D-glucose: step 1/1.</text>
</comment>
<feature type="binding site" evidence="10">
    <location>
        <position position="328"/>
    </location>
    <ligand>
        <name>NAD(+)</name>
        <dbReference type="ChEBI" id="CHEBI:57540"/>
    </ligand>
</feature>
<dbReference type="AlphaFoldDB" id="A0A1F4VK00"/>
<accession>A0A1F4VK00</accession>
<feature type="binding site" evidence="10">
    <location>
        <position position="35"/>
    </location>
    <ligand>
        <name>NAD(+)</name>
        <dbReference type="ChEBI" id="CHEBI:57540"/>
    </ligand>
</feature>
<evidence type="ECO:0000313" key="13">
    <source>
        <dbReference type="Proteomes" id="UP000177763"/>
    </source>
</evidence>
<gene>
    <name evidence="12" type="ORF">A3H26_02945</name>
</gene>
<feature type="binding site" evidence="9">
    <location>
        <position position="321"/>
    </location>
    <ligand>
        <name>substrate</name>
    </ligand>
</feature>
<dbReference type="GO" id="GO:0003979">
    <property type="term" value="F:UDP-glucose 6-dehydrogenase activity"/>
    <property type="evidence" value="ECO:0007669"/>
    <property type="project" value="UniProtKB-EC"/>
</dbReference>
<dbReference type="EC" id="1.1.1.22" evidence="3 7"/>
<dbReference type="InterPro" id="IPR036291">
    <property type="entry name" value="NAD(P)-bd_dom_sf"/>
</dbReference>
<dbReference type="InterPro" id="IPR014026">
    <property type="entry name" value="UDP-Glc/GDP-Man_DH_dimer"/>
</dbReference>
<feature type="binding site" evidence="10">
    <location>
        <position position="86"/>
    </location>
    <ligand>
        <name>NAD(+)</name>
        <dbReference type="ChEBI" id="CHEBI:57540"/>
    </ligand>
</feature>
<evidence type="ECO:0000313" key="12">
    <source>
        <dbReference type="EMBL" id="OGC57646.1"/>
    </source>
</evidence>
<dbReference type="SMART" id="SM00984">
    <property type="entry name" value="UDPG_MGDP_dh_C"/>
    <property type="match status" value="1"/>
</dbReference>
<feature type="binding site" evidence="9">
    <location>
        <begin position="249"/>
        <end position="253"/>
    </location>
    <ligand>
        <name>substrate</name>
    </ligand>
</feature>
<dbReference type="GO" id="GO:0006065">
    <property type="term" value="P:UDP-glucuronate biosynthetic process"/>
    <property type="evidence" value="ECO:0007669"/>
    <property type="project" value="UniProtKB-UniPathway"/>
</dbReference>
<feature type="binding site" evidence="10">
    <location>
        <position position="121"/>
    </location>
    <ligand>
        <name>NAD(+)</name>
        <dbReference type="ChEBI" id="CHEBI:57540"/>
    </ligand>
</feature>
<sequence length="459" mass="50168">MKLCVIGTGYVGLVGASVFSDWGNTVVGVDIDAKKIERIKAGDMPIYEPGLSELVLKNIKEKRLSFTTSLKEGIADAEVVFICVGTPQDDTGAADLSAVWQVAEEIGRNLNGYKVIVTKSTVPIGTNERVKEIIKETSNGKVTFDVASNPEFLREGSSVEDMMKTDRTVMGSDSPKALEILKELYTHLNSPIVACDLRSAEIIKYASNAFLATKISFINEIALLCDRAGADVSVVAEGMGYDKRIGKAFLKAGIGYGGSCFPKDVAALFRTSTDQAYDFRLLRGVMEVNEKQKYHFVKKITEKLGKNLNGKVIACLGLAFKDNTDDIRESVALEVIKLLRGLGAQLRVFDPQATENAKGVLGDLDIYYAKDGYDAATGADALCILTEWGEFRELEAKKLKKVMRGDIVFDGRNIMNRDQLEVAGFTYFSVGRPAYAVRQSNGHKSLKNRVTGALLNFSK</sequence>
<dbReference type="GO" id="GO:0051287">
    <property type="term" value="F:NAD binding"/>
    <property type="evidence" value="ECO:0007669"/>
    <property type="project" value="InterPro"/>
</dbReference>
<evidence type="ECO:0000256" key="3">
    <source>
        <dbReference type="ARBA" id="ARBA00012954"/>
    </source>
</evidence>
<dbReference type="InterPro" id="IPR036220">
    <property type="entry name" value="UDP-Glc/GDP-Man_DH_C_sf"/>
</dbReference>
<dbReference type="SUPFAM" id="SSF48179">
    <property type="entry name" value="6-phosphogluconate dehydrogenase C-terminal domain-like"/>
    <property type="match status" value="1"/>
</dbReference>
<evidence type="ECO:0000259" key="11">
    <source>
        <dbReference type="SMART" id="SM00984"/>
    </source>
</evidence>
<keyword evidence="4 7" id="KW-0560">Oxidoreductase</keyword>
<evidence type="ECO:0000256" key="6">
    <source>
        <dbReference type="ARBA" id="ARBA00047473"/>
    </source>
</evidence>
<dbReference type="PIRSF" id="PIRSF000124">
    <property type="entry name" value="UDPglc_GDPman_dh"/>
    <property type="match status" value="1"/>
</dbReference>
<dbReference type="InterPro" id="IPR001732">
    <property type="entry name" value="UDP-Glc/GDP-Man_DH_N"/>
</dbReference>
<feature type="binding site" evidence="9">
    <location>
        <begin position="152"/>
        <end position="155"/>
    </location>
    <ligand>
        <name>substrate</name>
    </ligand>
</feature>
<dbReference type="NCBIfam" id="TIGR03026">
    <property type="entry name" value="NDP-sugDHase"/>
    <property type="match status" value="1"/>
</dbReference>
<dbReference type="STRING" id="1802630.A3H26_02945"/>
<dbReference type="Gene3D" id="1.20.5.100">
    <property type="entry name" value="Cytochrome c1, transmembrane anchor, C-terminal"/>
    <property type="match status" value="1"/>
</dbReference>
<feature type="binding site" evidence="9">
    <location>
        <position position="257"/>
    </location>
    <ligand>
        <name>substrate</name>
    </ligand>
</feature>
<feature type="domain" description="UDP-glucose/GDP-mannose dehydrogenase C-terminal" evidence="11">
    <location>
        <begin position="314"/>
        <end position="417"/>
    </location>
</feature>
<evidence type="ECO:0000256" key="8">
    <source>
        <dbReference type="PIRSR" id="PIRSR500134-1"/>
    </source>
</evidence>
<dbReference type="UniPathway" id="UPA00038">
    <property type="reaction ID" value="UER00491"/>
</dbReference>
<dbReference type="InterPro" id="IPR028357">
    <property type="entry name" value="UDPglc_DH_bac"/>
</dbReference>
<organism evidence="12 13">
    <name type="scientific">candidate division WWE3 bacterium RIFCSPLOWO2_12_FULL_36_10</name>
    <dbReference type="NCBI Taxonomy" id="1802630"/>
    <lineage>
        <taxon>Bacteria</taxon>
        <taxon>Katanobacteria</taxon>
    </lineage>
</organism>
<dbReference type="Gene3D" id="3.40.50.720">
    <property type="entry name" value="NAD(P)-binding Rossmann-like Domain"/>
    <property type="match status" value="2"/>
</dbReference>
<evidence type="ECO:0000256" key="4">
    <source>
        <dbReference type="ARBA" id="ARBA00023002"/>
    </source>
</evidence>
<reference evidence="12 13" key="1">
    <citation type="journal article" date="2016" name="Nat. Commun.">
        <title>Thousands of microbial genomes shed light on interconnected biogeochemical processes in an aquifer system.</title>
        <authorList>
            <person name="Anantharaman K."/>
            <person name="Brown C.T."/>
            <person name="Hug L.A."/>
            <person name="Sharon I."/>
            <person name="Castelle C.J."/>
            <person name="Probst A.J."/>
            <person name="Thomas B.C."/>
            <person name="Singh A."/>
            <person name="Wilkins M.J."/>
            <person name="Karaoz U."/>
            <person name="Brodie E.L."/>
            <person name="Williams K.H."/>
            <person name="Hubbard S.S."/>
            <person name="Banfield J.F."/>
        </authorList>
    </citation>
    <scope>NUCLEOTIDE SEQUENCE [LARGE SCALE GENOMIC DNA]</scope>
</reference>